<dbReference type="EMBL" id="JBFPJR010000025">
    <property type="protein sequence ID" value="MEX0428711.1"/>
    <property type="molecule type" value="Genomic_DNA"/>
</dbReference>
<proteinExistence type="predicted"/>
<sequence length="47" mass="5428">MVWLIILLVLVAAGLAYVFRVPLLAKILGQPRSRIERHFGSKRKQLR</sequence>
<dbReference type="Proteomes" id="UP001556631">
    <property type="component" value="Unassembled WGS sequence"/>
</dbReference>
<name>A0ABV3T0I8_9ACTN</name>
<dbReference type="RefSeq" id="WP_367994683.1">
    <property type="nucleotide sequence ID" value="NZ_JBFPJR010000025.1"/>
</dbReference>
<comment type="caution">
    <text evidence="1">The sequence shown here is derived from an EMBL/GenBank/DDBJ whole genome shotgun (WGS) entry which is preliminary data.</text>
</comment>
<accession>A0ABV3T0I8</accession>
<keyword evidence="2" id="KW-1185">Reference proteome</keyword>
<organism evidence="1 2">
    <name type="scientific">Nocardioides eburneus</name>
    <dbReference type="NCBI Taxonomy" id="3231482"/>
    <lineage>
        <taxon>Bacteria</taxon>
        <taxon>Bacillati</taxon>
        <taxon>Actinomycetota</taxon>
        <taxon>Actinomycetes</taxon>
        <taxon>Propionibacteriales</taxon>
        <taxon>Nocardioidaceae</taxon>
        <taxon>Nocardioides</taxon>
    </lineage>
</organism>
<evidence type="ECO:0000313" key="2">
    <source>
        <dbReference type="Proteomes" id="UP001556631"/>
    </source>
</evidence>
<reference evidence="1 2" key="1">
    <citation type="submission" date="2024-07" db="EMBL/GenBank/DDBJ databases">
        <authorList>
            <person name="Lee S."/>
            <person name="Kang M."/>
        </authorList>
    </citation>
    <scope>NUCLEOTIDE SEQUENCE [LARGE SCALE GENOMIC DNA]</scope>
    <source>
        <strain evidence="1 2">DS6</strain>
    </source>
</reference>
<gene>
    <name evidence="1" type="ORF">AB3X52_13865</name>
</gene>
<protein>
    <submittedName>
        <fullName evidence="1">Uncharacterized protein</fullName>
    </submittedName>
</protein>
<evidence type="ECO:0000313" key="1">
    <source>
        <dbReference type="EMBL" id="MEX0428711.1"/>
    </source>
</evidence>